<dbReference type="GeneID" id="95571774"/>
<evidence type="ECO:0000313" key="1">
    <source>
        <dbReference type="EMBL" id="EGA68766.1"/>
    </source>
</evidence>
<dbReference type="RefSeq" id="WP_008079664.1">
    <property type="nucleotide sequence ID" value="NZ_AEVT01000098.1"/>
</dbReference>
<protein>
    <submittedName>
        <fullName evidence="1">Uncharacterized protein</fullName>
    </submittedName>
</protein>
<dbReference type="EMBL" id="AEVT01000098">
    <property type="protein sequence ID" value="EGA68766.1"/>
    <property type="molecule type" value="Genomic_DNA"/>
</dbReference>
<comment type="caution">
    <text evidence="1">The sequence shown here is derived from an EMBL/GenBank/DDBJ whole genome shotgun (WGS) entry which is preliminary data.</text>
</comment>
<evidence type="ECO:0000313" key="2">
    <source>
        <dbReference type="Proteomes" id="UP000006228"/>
    </source>
</evidence>
<dbReference type="Proteomes" id="UP000006228">
    <property type="component" value="Unassembled WGS sequence"/>
</dbReference>
<dbReference type="eggNOG" id="ENOG5031NM8">
    <property type="taxonomic scope" value="Bacteria"/>
</dbReference>
<proteinExistence type="predicted"/>
<accession>E8MAT6</accession>
<gene>
    <name evidence="1" type="ORF">VISI1226_10562</name>
</gene>
<organism evidence="1 2">
    <name type="scientific">Vibrio sinaloensis DSM 21326</name>
    <dbReference type="NCBI Taxonomy" id="945550"/>
    <lineage>
        <taxon>Bacteria</taxon>
        <taxon>Pseudomonadati</taxon>
        <taxon>Pseudomonadota</taxon>
        <taxon>Gammaproteobacteria</taxon>
        <taxon>Vibrionales</taxon>
        <taxon>Vibrionaceae</taxon>
        <taxon>Vibrio</taxon>
        <taxon>Vibrio oreintalis group</taxon>
    </lineage>
</organism>
<dbReference type="AlphaFoldDB" id="E8MAT6"/>
<reference evidence="1 2" key="1">
    <citation type="journal article" date="2012" name="Int. J. Syst. Evol. Microbiol.">
        <title>Vibrio caribbeanicus sp. nov., isolated from the marine sponge Scleritoderma cyanea.</title>
        <authorList>
            <person name="Hoffmann M."/>
            <person name="Monday S.R."/>
            <person name="Allard M.W."/>
            <person name="Strain E.A."/>
            <person name="Whittaker P."/>
            <person name="Naum M."/>
            <person name="McCarthy P.J."/>
            <person name="Lopez J.V."/>
            <person name="Fischer M."/>
            <person name="Brown E.W."/>
        </authorList>
    </citation>
    <scope>NUCLEOTIDE SEQUENCE [LARGE SCALE GENOMIC DNA]</scope>
    <source>
        <strain evidence="2">DSMZ 21326</strain>
    </source>
</reference>
<sequence>MFAIDDVVIATKGIELGQMVVVGISSGGAYIHVRVDGMTLTYPVKDLKKA</sequence>
<name>E8MAT6_PHOS4</name>